<accession>A0ABN2SII7</accession>
<evidence type="ECO:0000313" key="2">
    <source>
        <dbReference type="Proteomes" id="UP001500013"/>
    </source>
</evidence>
<reference evidence="1 2" key="1">
    <citation type="journal article" date="2019" name="Int. J. Syst. Evol. Microbiol.">
        <title>The Global Catalogue of Microorganisms (GCM) 10K type strain sequencing project: providing services to taxonomists for standard genome sequencing and annotation.</title>
        <authorList>
            <consortium name="The Broad Institute Genomics Platform"/>
            <consortium name="The Broad Institute Genome Sequencing Center for Infectious Disease"/>
            <person name="Wu L."/>
            <person name="Ma J."/>
        </authorList>
    </citation>
    <scope>NUCLEOTIDE SEQUENCE [LARGE SCALE GENOMIC DNA]</scope>
    <source>
        <strain evidence="1 2">JCM 15628</strain>
    </source>
</reference>
<gene>
    <name evidence="1" type="ORF">GCM10009817_31120</name>
</gene>
<organism evidence="1 2">
    <name type="scientific">Terrabacter lapilli</name>
    <dbReference type="NCBI Taxonomy" id="436231"/>
    <lineage>
        <taxon>Bacteria</taxon>
        <taxon>Bacillati</taxon>
        <taxon>Actinomycetota</taxon>
        <taxon>Actinomycetes</taxon>
        <taxon>Micrococcales</taxon>
        <taxon>Intrasporangiaceae</taxon>
        <taxon>Terrabacter</taxon>
    </lineage>
</organism>
<protein>
    <submittedName>
        <fullName evidence="1">Uncharacterized protein</fullName>
    </submittedName>
</protein>
<comment type="caution">
    <text evidence="1">The sequence shown here is derived from an EMBL/GenBank/DDBJ whole genome shotgun (WGS) entry which is preliminary data.</text>
</comment>
<sequence length="144" mass="15619">MRFDELPKDWAQRPLTDPEVFEGVVDLIATDRSRSEGATYLLLCHPNGRLLQPICLPDEPRRVDVGEVLDGVRMLLKEVSRHDVREVVIVIARPGRLTPTPRDRDLRAAFEGACNASGVSLRAVAIAAPTGVAVLPSEGDSAAA</sequence>
<evidence type="ECO:0000313" key="1">
    <source>
        <dbReference type="EMBL" id="GAA1987350.1"/>
    </source>
</evidence>
<dbReference type="EMBL" id="BAAAPU010000009">
    <property type="protein sequence ID" value="GAA1987350.1"/>
    <property type="molecule type" value="Genomic_DNA"/>
</dbReference>
<name>A0ABN2SII7_9MICO</name>
<keyword evidence="2" id="KW-1185">Reference proteome</keyword>
<dbReference type="Proteomes" id="UP001500013">
    <property type="component" value="Unassembled WGS sequence"/>
</dbReference>
<dbReference type="RefSeq" id="WP_344064500.1">
    <property type="nucleotide sequence ID" value="NZ_BAAAPU010000009.1"/>
</dbReference>
<proteinExistence type="predicted"/>